<evidence type="ECO:0000313" key="1">
    <source>
        <dbReference type="EMBL" id="QKN87977.1"/>
    </source>
</evidence>
<accession>A0A6M9Z4S3</accession>
<name>A0A6M9Z4S3_9CAUD</name>
<organism evidence="1 2">
    <name type="scientific">Acinetobacter phage Abraxas</name>
    <dbReference type="NCBI Taxonomy" id="2736222"/>
    <lineage>
        <taxon>Viruses</taxon>
        <taxon>Duplodnaviria</taxon>
        <taxon>Heunggongvirae</taxon>
        <taxon>Uroviricota</taxon>
        <taxon>Caudoviricetes</taxon>
        <taxon>Pantevenvirales</taxon>
        <taxon>Straboviridae</taxon>
        <taxon>Twarogvirinae</taxon>
        <taxon>Lazarusvirus</taxon>
        <taxon>Lazarusvirus berthold</taxon>
    </lineage>
</organism>
<sequence length="86" mass="9833">MIGLYYNSSIKSNSPRVVMKAFSTKLPEGTTVVTVFDGEFYFYKPIEEEITPPPGHMPPKSMVWCHDENGGCWEYSYFDISKIEIA</sequence>
<evidence type="ECO:0000313" key="2">
    <source>
        <dbReference type="Proteomes" id="UP000509624"/>
    </source>
</evidence>
<gene>
    <name evidence="1" type="ORF">Abraxas_038</name>
</gene>
<reference evidence="1 2" key="1">
    <citation type="submission" date="2020-04" db="EMBL/GenBank/DDBJ databases">
        <authorList>
            <person name="Shneider M.M."/>
            <person name="Evseev P.V."/>
            <person name="Timoshina O.Y."/>
            <person name="Mikhailova Y.V."/>
            <person name="Shelenkov A.A."/>
            <person name="Yanushevich Y.G."/>
            <person name="Shagin D.A."/>
            <person name="Popova A.V."/>
            <person name="Miroshnikov K.A."/>
        </authorList>
    </citation>
    <scope>NUCLEOTIDE SEQUENCE [LARGE SCALE GENOMIC DNA]</scope>
</reference>
<proteinExistence type="predicted"/>
<protein>
    <submittedName>
        <fullName evidence="1">Uncharacterized protein</fullName>
    </submittedName>
</protein>
<dbReference type="Proteomes" id="UP000509624">
    <property type="component" value="Segment"/>
</dbReference>
<dbReference type="EMBL" id="MT385367">
    <property type="protein sequence ID" value="QKN87977.1"/>
    <property type="molecule type" value="Genomic_DNA"/>
</dbReference>